<dbReference type="Gene3D" id="1.10.1670.40">
    <property type="match status" value="1"/>
</dbReference>
<dbReference type="InterPro" id="IPR011257">
    <property type="entry name" value="DNA_glycosylase"/>
</dbReference>
<protein>
    <submittedName>
        <fullName evidence="3">DNA-3-methyladenine glycosylase</fullName>
    </submittedName>
</protein>
<sequence length="336" mass="35627">MTTESPSPIILTPRGPFSLAASIRFLEGFGPARYRAAGDGVLRLAFPVETPDARWPVVGVAIRQQPDGTVVAEPDAPLADDLRERAVAQLARILSLDVDGSGFPALAADPVVAGLQMRFPGLRPVCFTSPYEAACWAVLSHRVRRSQAAVVKARLTAVHGARRTVAGVQLSAFPDPATLLALPGFDGIPDGKLRWLHGLAHAAADGRLTGERLRGLDPAEALVALRRLPGVGPFSAELTLIRGAGAPDVFPLAERRLHGAMVELYALPGREPARLTEVAHRWAPYRSWVSVLIRSLHEAGLAASGDADADRPTELPAGRLGAPGASGWAPRIPAYR</sequence>
<accession>A0ABP6SWU0</accession>
<dbReference type="PANTHER" id="PTHR43003:SF13">
    <property type="entry name" value="DNA-3-METHYLADENINE GLYCOSYLASE 2"/>
    <property type="match status" value="1"/>
</dbReference>
<dbReference type="Gene3D" id="1.10.340.30">
    <property type="entry name" value="Hypothetical protein, domain 2"/>
    <property type="match status" value="1"/>
</dbReference>
<dbReference type="EMBL" id="BAAAYN010000014">
    <property type="protein sequence ID" value="GAA3386098.1"/>
    <property type="molecule type" value="Genomic_DNA"/>
</dbReference>
<keyword evidence="1" id="KW-0227">DNA damage</keyword>
<evidence type="ECO:0000256" key="1">
    <source>
        <dbReference type="ARBA" id="ARBA00022763"/>
    </source>
</evidence>
<keyword evidence="2" id="KW-0234">DNA repair</keyword>
<dbReference type="PANTHER" id="PTHR43003">
    <property type="entry name" value="DNA-3-METHYLADENINE GLYCOSYLASE"/>
    <property type="match status" value="1"/>
</dbReference>
<evidence type="ECO:0000313" key="3">
    <source>
        <dbReference type="EMBL" id="GAA3386098.1"/>
    </source>
</evidence>
<comment type="caution">
    <text evidence="3">The sequence shown here is derived from an EMBL/GenBank/DDBJ whole genome shotgun (WGS) entry which is preliminary data.</text>
</comment>
<dbReference type="InterPro" id="IPR051912">
    <property type="entry name" value="Alkylbase_DNA_Glycosylase/TA"/>
</dbReference>
<reference evidence="4" key="1">
    <citation type="journal article" date="2019" name="Int. J. Syst. Evol. Microbiol.">
        <title>The Global Catalogue of Microorganisms (GCM) 10K type strain sequencing project: providing services to taxonomists for standard genome sequencing and annotation.</title>
        <authorList>
            <consortium name="The Broad Institute Genomics Platform"/>
            <consortium name="The Broad Institute Genome Sequencing Center for Infectious Disease"/>
            <person name="Wu L."/>
            <person name="Ma J."/>
        </authorList>
    </citation>
    <scope>NUCLEOTIDE SEQUENCE [LARGE SCALE GENOMIC DNA]</scope>
    <source>
        <strain evidence="4">JCM 9458</strain>
    </source>
</reference>
<evidence type="ECO:0000256" key="2">
    <source>
        <dbReference type="ARBA" id="ARBA00023204"/>
    </source>
</evidence>
<gene>
    <name evidence="3" type="ORF">GCM10020369_22130</name>
</gene>
<organism evidence="3 4">
    <name type="scientific">Cryptosporangium minutisporangium</name>
    <dbReference type="NCBI Taxonomy" id="113569"/>
    <lineage>
        <taxon>Bacteria</taxon>
        <taxon>Bacillati</taxon>
        <taxon>Actinomycetota</taxon>
        <taxon>Actinomycetes</taxon>
        <taxon>Cryptosporangiales</taxon>
        <taxon>Cryptosporangiaceae</taxon>
        <taxon>Cryptosporangium</taxon>
    </lineage>
</organism>
<name>A0ABP6SWU0_9ACTN</name>
<dbReference type="Proteomes" id="UP001501676">
    <property type="component" value="Unassembled WGS sequence"/>
</dbReference>
<dbReference type="SUPFAM" id="SSF48150">
    <property type="entry name" value="DNA-glycosylase"/>
    <property type="match status" value="1"/>
</dbReference>
<dbReference type="RefSeq" id="WP_345727948.1">
    <property type="nucleotide sequence ID" value="NZ_BAAAYN010000014.1"/>
</dbReference>
<evidence type="ECO:0000313" key="4">
    <source>
        <dbReference type="Proteomes" id="UP001501676"/>
    </source>
</evidence>
<proteinExistence type="predicted"/>
<keyword evidence="4" id="KW-1185">Reference proteome</keyword>